<evidence type="ECO:0000313" key="5">
    <source>
        <dbReference type="Proteomes" id="UP000824755"/>
    </source>
</evidence>
<name>A0ABX8WR25_9GAMM</name>
<dbReference type="EMBL" id="CP080544">
    <property type="protein sequence ID" value="QYR53295.1"/>
    <property type="molecule type" value="Genomic_DNA"/>
</dbReference>
<proteinExistence type="inferred from homology"/>
<feature type="domain" description="DprA winged helix" evidence="3">
    <location>
        <begin position="319"/>
        <end position="373"/>
    </location>
</feature>
<evidence type="ECO:0000256" key="1">
    <source>
        <dbReference type="ARBA" id="ARBA00006525"/>
    </source>
</evidence>
<evidence type="ECO:0000259" key="2">
    <source>
        <dbReference type="Pfam" id="PF02481"/>
    </source>
</evidence>
<dbReference type="InterPro" id="IPR036388">
    <property type="entry name" value="WH-like_DNA-bd_sf"/>
</dbReference>
<dbReference type="SUPFAM" id="SSF102405">
    <property type="entry name" value="MCP/YpsA-like"/>
    <property type="match status" value="1"/>
</dbReference>
<dbReference type="NCBIfam" id="TIGR00732">
    <property type="entry name" value="dprA"/>
    <property type="match status" value="1"/>
</dbReference>
<reference evidence="4 5" key="1">
    <citation type="submission" date="2021-08" db="EMBL/GenBank/DDBJ databases">
        <title>Lysobacter sp. strain CJ11 Genome sequencing and assembly.</title>
        <authorList>
            <person name="Kim I."/>
        </authorList>
    </citation>
    <scope>NUCLEOTIDE SEQUENCE [LARGE SCALE GENOMIC DNA]</scope>
    <source>
        <strain evidence="4 5">CJ11</strain>
    </source>
</reference>
<dbReference type="PANTHER" id="PTHR43022">
    <property type="entry name" value="PROTEIN SMF"/>
    <property type="match status" value="1"/>
</dbReference>
<dbReference type="Pfam" id="PF17782">
    <property type="entry name" value="WHD_DprA"/>
    <property type="match status" value="1"/>
</dbReference>
<protein>
    <submittedName>
        <fullName evidence="4">DNA-processing protein DprA</fullName>
    </submittedName>
</protein>
<dbReference type="InterPro" id="IPR003488">
    <property type="entry name" value="DprA"/>
</dbReference>
<gene>
    <name evidence="4" type="primary">dprA</name>
    <name evidence="4" type="ORF">H8L67_01910</name>
</gene>
<dbReference type="RefSeq" id="WP_220380112.1">
    <property type="nucleotide sequence ID" value="NZ_CP080544.1"/>
</dbReference>
<dbReference type="InterPro" id="IPR057666">
    <property type="entry name" value="DrpA_SLOG"/>
</dbReference>
<comment type="similarity">
    <text evidence="1">Belongs to the DprA/Smf family.</text>
</comment>
<evidence type="ECO:0000313" key="4">
    <source>
        <dbReference type="EMBL" id="QYR53295.1"/>
    </source>
</evidence>
<dbReference type="PANTHER" id="PTHR43022:SF1">
    <property type="entry name" value="PROTEIN SMF"/>
    <property type="match status" value="1"/>
</dbReference>
<dbReference type="Gene3D" id="3.40.50.450">
    <property type="match status" value="1"/>
</dbReference>
<accession>A0ABX8WR25</accession>
<evidence type="ECO:0000259" key="3">
    <source>
        <dbReference type="Pfam" id="PF17782"/>
    </source>
</evidence>
<organism evidence="4 5">
    <name type="scientific">Lysobacter soyae</name>
    <dbReference type="NCBI Taxonomy" id="2764185"/>
    <lineage>
        <taxon>Bacteria</taxon>
        <taxon>Pseudomonadati</taxon>
        <taxon>Pseudomonadota</taxon>
        <taxon>Gammaproteobacteria</taxon>
        <taxon>Lysobacterales</taxon>
        <taxon>Lysobacteraceae</taxon>
        <taxon>Lysobacter</taxon>
    </lineage>
</organism>
<dbReference type="InterPro" id="IPR041614">
    <property type="entry name" value="DprA_WH"/>
</dbReference>
<dbReference type="Pfam" id="PF02481">
    <property type="entry name" value="DNA_processg_A"/>
    <property type="match status" value="1"/>
</dbReference>
<feature type="domain" description="Smf/DprA SLOG" evidence="2">
    <location>
        <begin position="87"/>
        <end position="291"/>
    </location>
</feature>
<sequence length="385" mass="40410">MLTARHPTEDIEAALRFLHLRGRRAPLRDAITAAGGWQPWRSGRRALLGRTPLPRELEVALSTCALPALVESVTVWLSGNARRFVLPFGAQAYPARLAESPSPPMLLFGEGEAALLSAPGIAVVGSRTPTPMGIDIAAEFAQGFAQAGLCVISGLAAGIDAAAHAAALPLLGKTIAVLGCGPDIAFPTGNARLMRSVAEEGLLLSEYPPGTHPQRTHFPDRNRIVASLALATVVVEARERSGALISARLAAEAGRDVFAVPGSVRNLAAAGCHRLIREGAGLATSPADVMAGLSAELRAQLSAVATPEAIPTGVAANLSAAPADWPTDHKLLWSSLGDDPTPMDELILRSGLTYPEIGPILLGMELDGRVEQYFGRYRRKLPARV</sequence>
<dbReference type="Gene3D" id="1.10.10.10">
    <property type="entry name" value="Winged helix-like DNA-binding domain superfamily/Winged helix DNA-binding domain"/>
    <property type="match status" value="1"/>
</dbReference>
<dbReference type="Proteomes" id="UP000824755">
    <property type="component" value="Chromosome"/>
</dbReference>
<keyword evidence="5" id="KW-1185">Reference proteome</keyword>